<dbReference type="InterPro" id="IPR018060">
    <property type="entry name" value="HTH_AraC"/>
</dbReference>
<keyword evidence="1" id="KW-0805">Transcription regulation</keyword>
<comment type="caution">
    <text evidence="5">The sequence shown here is derived from an EMBL/GenBank/DDBJ whole genome shotgun (WGS) entry which is preliminary data.</text>
</comment>
<dbReference type="AlphaFoldDB" id="A0A5C8ZZ06"/>
<dbReference type="PROSITE" id="PS01124">
    <property type="entry name" value="HTH_ARAC_FAMILY_2"/>
    <property type="match status" value="1"/>
</dbReference>
<dbReference type="InterPro" id="IPR018062">
    <property type="entry name" value="HTH_AraC-typ_CS"/>
</dbReference>
<dbReference type="InterPro" id="IPR009057">
    <property type="entry name" value="Homeodomain-like_sf"/>
</dbReference>
<name>A0A5C8ZZ06_9GAMM</name>
<evidence type="ECO:0000256" key="1">
    <source>
        <dbReference type="ARBA" id="ARBA00023015"/>
    </source>
</evidence>
<proteinExistence type="predicted"/>
<dbReference type="PANTHER" id="PTHR47894:SF1">
    <property type="entry name" value="HTH-TYPE TRANSCRIPTIONAL REGULATOR VQSM"/>
    <property type="match status" value="1"/>
</dbReference>
<gene>
    <name evidence="5" type="ORF">FV139_12865</name>
</gene>
<evidence type="ECO:0000313" key="6">
    <source>
        <dbReference type="Proteomes" id="UP000321039"/>
    </source>
</evidence>
<dbReference type="GO" id="GO:0000976">
    <property type="term" value="F:transcription cis-regulatory region binding"/>
    <property type="evidence" value="ECO:0007669"/>
    <property type="project" value="TreeGrafter"/>
</dbReference>
<dbReference type="PRINTS" id="PR00032">
    <property type="entry name" value="HTHARAC"/>
</dbReference>
<dbReference type="GO" id="GO:0003700">
    <property type="term" value="F:DNA-binding transcription factor activity"/>
    <property type="evidence" value="ECO:0007669"/>
    <property type="project" value="InterPro"/>
</dbReference>
<keyword evidence="6" id="KW-1185">Reference proteome</keyword>
<keyword evidence="3" id="KW-0804">Transcription</keyword>
<dbReference type="PROSITE" id="PS00041">
    <property type="entry name" value="HTH_ARAC_FAMILY_1"/>
    <property type="match status" value="1"/>
</dbReference>
<dbReference type="Pfam" id="PF12833">
    <property type="entry name" value="HTH_18"/>
    <property type="match status" value="1"/>
</dbReference>
<evidence type="ECO:0000256" key="3">
    <source>
        <dbReference type="ARBA" id="ARBA00023163"/>
    </source>
</evidence>
<dbReference type="Pfam" id="PF12625">
    <property type="entry name" value="Arabinose_bd"/>
    <property type="match status" value="1"/>
</dbReference>
<accession>A0A5C8ZZ06</accession>
<feature type="domain" description="HTH araC/xylS-type" evidence="4">
    <location>
        <begin position="245"/>
        <end position="343"/>
    </location>
</feature>
<dbReference type="SMART" id="SM00342">
    <property type="entry name" value="HTH_ARAC"/>
    <property type="match status" value="1"/>
</dbReference>
<dbReference type="SUPFAM" id="SSF46689">
    <property type="entry name" value="Homeodomain-like"/>
    <property type="match status" value="1"/>
</dbReference>
<dbReference type="GO" id="GO:0005829">
    <property type="term" value="C:cytosol"/>
    <property type="evidence" value="ECO:0007669"/>
    <property type="project" value="TreeGrafter"/>
</dbReference>
<sequence>MTTTGNSGGGAGAGASLMGAVILPVAAALRLRGEDPISLLADVGIDAAKVANPEWRIAEADWRRLLQHCVEVTGEEDFGLLAARQLQPQVLRSLGLAWLASDTVYDGLRRMIRFNQLLTTASRLHLEEDDTTVRVFSEATTELGAAVPAEVDYGLAVIVRMCRLTLGEYLAPVTVQMTRPAPLEPHPWEYQFAAPVSFDQPVNCLCWSRGDIEEPLVTGDPELARVNDEQSQAYLDGFLSPSTSREVVGKIIERLPDGPPSQRQIADALHVSNRTLQRKLKEEGTSFMDLLQDTRLQLAQKYLRSPGRSVVETAYLLGFSEPSTFSRAFKRWTGQAPADYREDVASR</sequence>
<dbReference type="Proteomes" id="UP000321039">
    <property type="component" value="Unassembled WGS sequence"/>
</dbReference>
<dbReference type="InterPro" id="IPR020449">
    <property type="entry name" value="Tscrpt_reg_AraC-type_HTH"/>
</dbReference>
<dbReference type="Gene3D" id="1.10.10.60">
    <property type="entry name" value="Homeodomain-like"/>
    <property type="match status" value="1"/>
</dbReference>
<protein>
    <submittedName>
        <fullName evidence="5">AraC family transcriptional regulator</fullName>
    </submittedName>
</protein>
<evidence type="ECO:0000313" key="5">
    <source>
        <dbReference type="EMBL" id="TXS92852.1"/>
    </source>
</evidence>
<dbReference type="InterPro" id="IPR032687">
    <property type="entry name" value="AraC-type_N"/>
</dbReference>
<keyword evidence="2" id="KW-0238">DNA-binding</keyword>
<evidence type="ECO:0000259" key="4">
    <source>
        <dbReference type="PROSITE" id="PS01124"/>
    </source>
</evidence>
<organism evidence="5 6">
    <name type="scientific">Parahaliea maris</name>
    <dbReference type="NCBI Taxonomy" id="2716870"/>
    <lineage>
        <taxon>Bacteria</taxon>
        <taxon>Pseudomonadati</taxon>
        <taxon>Pseudomonadota</taxon>
        <taxon>Gammaproteobacteria</taxon>
        <taxon>Cellvibrionales</taxon>
        <taxon>Halieaceae</taxon>
        <taxon>Parahaliea</taxon>
    </lineage>
</organism>
<dbReference type="EMBL" id="VRZA01000004">
    <property type="protein sequence ID" value="TXS92852.1"/>
    <property type="molecule type" value="Genomic_DNA"/>
</dbReference>
<evidence type="ECO:0000256" key="2">
    <source>
        <dbReference type="ARBA" id="ARBA00023125"/>
    </source>
</evidence>
<dbReference type="PANTHER" id="PTHR47894">
    <property type="entry name" value="HTH-TYPE TRANSCRIPTIONAL REGULATOR GADX"/>
    <property type="match status" value="1"/>
</dbReference>
<reference evidence="5 6" key="1">
    <citation type="submission" date="2019-08" db="EMBL/GenBank/DDBJ databases">
        <title>Parahaliea maris sp. nov., isolated from the surface seawater.</title>
        <authorList>
            <person name="Liu Y."/>
        </authorList>
    </citation>
    <scope>NUCLEOTIDE SEQUENCE [LARGE SCALE GENOMIC DNA]</scope>
    <source>
        <strain evidence="5 6">HSLHS9</strain>
    </source>
</reference>